<sequence length="1349" mass="144899">MKERFNAKVSANINDFLRKMSQVDKKIKETAFEAIKPIDADVKKAVAKMDRVNEKAKEVTKEVTKEVDANIGKAVTKLKEVNEKAKEVTKKETKPIDADIQKAKRKLDEIKILATQWSKDHIKKPVTLDISDYRKKMAEMKAAETALRKKVEVSVNADTKGFNAKLKALLAKPRDYHVNVKARTATFKAELAKLKAREIGKEIFLQIRARNERFYRDLDNIAESIRSWGVVLGNILKGMFIAVIPSIVAFGAAAVGALNTIIAMAGVASGGLLGLGAAFAVAGVAVGAFAVTAIGHLKDFKKFMEGKGPGTKEMEALRDEVNGLKEDHKKLSDELASNNFETFTNGVQIARKALNKLNTLIVESSSVMKGLSQSLNASMDSAPMERFFNYLNQNGASTLEKVSKGVGFFGRSLASLTVAFGPLTASMAQGFLEMSKRVDEWSYKLANSKGMHQFTDYVNSNMPKLRAAFRDLVVGTVNTFAAFGPMAANAISWFERMMAKFREWSSNLSQNQAFQSFVRYIEEAAPKVGQLIGNIAQTIGLLAKGMAPLALNIVNVANSFLQWFNSIMQVHPGVAQLIAKVITFSGVALALVPALTLIFSWFTKVQAGVTAVSAVFSGVGLSMMGVVTTIAVVVGALTHLYNTNETVRTLMDTIWANIKQLFTTFAQIAMQAIGSVVTIIGRLADACAPVVVAVLGVVSIFVQLLNKVIQNNQWLQTLITTVLAGLGVWKVLSTVIGTVRVALTLLNSGFALVRGAMVAFASTSTIVSTAGTVITGVFTAIRVGITALLGPWGIVAAAIIGGLTLLYNKCEWFRNLVDKVFNAVGDAFKWVADKVGKALEWLGLKSEESSNKVSASMDTMNQKAQTASNSAATAMEQNGQRISAAGTNAGLGLDNLGLSLSNLDMNAQLHSTNAANSIMTNTSLASQNAITNMTNMNTLSSQQLAQLSGNAELNMAALNTSATTNTSLASQNAFTNLSNMNTLASQQLTQLASTANTQFGAVNSAASTQTGIMPGVVGGNLSQVNAQAQTSLNNINTLNSQTWQNVAQTANTQTGNLVQGVLQNFKNMESQIQSAMQSVVQTVNQGCENIKSATSQSFSAVASNIQQAMSNVQQSINSSFSSITSNIQSATQQIENTFKNAMNSVNNTASEGLQQLENKTKQSGENIVNTVRNIGEQSLNTLKSFYGEFSGAGGYLMDGFISGMESRRGSVMATAQSIANSAASAIRSALQIHSPSRVVAKITRWVPMGMVEGMKDTAGKAINYAGNMANKVADSINYAITPVSLKSDINSIGINRHDIISGEVKQEYDFSKRPMYLSLQLGNNTFRQFVEDVNNLNSQIIQLDETYGM</sequence>
<feature type="coiled-coil region" evidence="1">
    <location>
        <begin position="42"/>
        <end position="150"/>
    </location>
</feature>
<feature type="transmembrane region" description="Helical" evidence="2">
    <location>
        <begin position="472"/>
        <end position="494"/>
    </location>
</feature>
<feature type="transmembrane region" description="Helical" evidence="2">
    <location>
        <begin position="577"/>
        <end position="602"/>
    </location>
</feature>
<keyword evidence="2" id="KW-1133">Transmembrane helix</keyword>
<keyword evidence="1" id="KW-0175">Coiled coil</keyword>
<feature type="transmembrane region" description="Helical" evidence="2">
    <location>
        <begin position="788"/>
        <end position="807"/>
    </location>
</feature>
<protein>
    <submittedName>
        <fullName evidence="3">Tail tape measure protein</fullName>
    </submittedName>
</protein>
<organism evidence="3">
    <name type="scientific">Siphoviridae sp. ctyQ43</name>
    <dbReference type="NCBI Taxonomy" id="2823612"/>
    <lineage>
        <taxon>Viruses</taxon>
        <taxon>Duplodnaviria</taxon>
        <taxon>Heunggongvirae</taxon>
        <taxon>Uroviricota</taxon>
        <taxon>Caudoviricetes</taxon>
    </lineage>
</organism>
<accession>A0A8S5L914</accession>
<dbReference type="PANTHER" id="PTHR37813">
    <property type="entry name" value="FELS-2 PROPHAGE PROTEIN"/>
    <property type="match status" value="1"/>
</dbReference>
<keyword evidence="2" id="KW-0812">Transmembrane</keyword>
<dbReference type="SUPFAM" id="SSF58113">
    <property type="entry name" value="Apolipoprotein A-I"/>
    <property type="match status" value="1"/>
</dbReference>
<feature type="transmembrane region" description="Helical" evidence="2">
    <location>
        <begin position="661"/>
        <end position="680"/>
    </location>
</feature>
<feature type="transmembrane region" description="Helical" evidence="2">
    <location>
        <begin position="756"/>
        <end position="781"/>
    </location>
</feature>
<proteinExistence type="predicted"/>
<evidence type="ECO:0000256" key="1">
    <source>
        <dbReference type="SAM" id="Coils"/>
    </source>
</evidence>
<evidence type="ECO:0000313" key="3">
    <source>
        <dbReference type="EMBL" id="DAD66435.1"/>
    </source>
</evidence>
<keyword evidence="2" id="KW-0472">Membrane</keyword>
<feature type="transmembrane region" description="Helical" evidence="2">
    <location>
        <begin position="614"/>
        <end position="640"/>
    </location>
</feature>
<evidence type="ECO:0000256" key="2">
    <source>
        <dbReference type="SAM" id="Phobius"/>
    </source>
</evidence>
<dbReference type="PANTHER" id="PTHR37813:SF1">
    <property type="entry name" value="FELS-2 PROPHAGE PROTEIN"/>
    <property type="match status" value="1"/>
</dbReference>
<feature type="transmembrane region" description="Helical" evidence="2">
    <location>
        <begin position="240"/>
        <end position="266"/>
    </location>
</feature>
<dbReference type="Gene3D" id="1.20.120.20">
    <property type="entry name" value="Apolipoprotein"/>
    <property type="match status" value="1"/>
</dbReference>
<reference evidence="3" key="1">
    <citation type="journal article" date="2021" name="Proc. Natl. Acad. Sci. U.S.A.">
        <title>A Catalog of Tens of Thousands of Viruses from Human Metagenomes Reveals Hidden Associations with Chronic Diseases.</title>
        <authorList>
            <person name="Tisza M.J."/>
            <person name="Buck C.B."/>
        </authorList>
    </citation>
    <scope>NUCLEOTIDE SEQUENCE</scope>
    <source>
        <strain evidence="3">CtyQ43</strain>
    </source>
</reference>
<feature type="transmembrane region" description="Helical" evidence="2">
    <location>
        <begin position="717"/>
        <end position="736"/>
    </location>
</feature>
<dbReference type="EMBL" id="BK014661">
    <property type="protein sequence ID" value="DAD66435.1"/>
    <property type="molecule type" value="Genomic_DNA"/>
</dbReference>
<feature type="transmembrane region" description="Helical" evidence="2">
    <location>
        <begin position="272"/>
        <end position="297"/>
    </location>
</feature>
<name>A0A8S5L914_9CAUD</name>
<feature type="transmembrane region" description="Helical" evidence="2">
    <location>
        <begin position="686"/>
        <end position="705"/>
    </location>
</feature>